<gene>
    <name evidence="1" type="ORF">IAB59_02785</name>
</gene>
<name>A0A9D1KBP3_9FIRM</name>
<protein>
    <submittedName>
        <fullName evidence="1">Uncharacterized protein</fullName>
    </submittedName>
</protein>
<sequence length="204" mass="24935">MIVLDENRKLIINKLEVSNSLSSSIIKKYNFNNMRKEFHDILDLMQENYFNHVCYQEFLKYNIDEELNFIVIEDPNYTVESVDKYGRNLKQDLVFRIFSKEMYKQEIILCENLLYRVRDSYNNLDEVEKFIIKNFEFMNQSKYTDETLMDELLLYKDKYYDLKKSAYIKMGLQLNLDNEKRTDDELREYFINYLSKYALVTFEN</sequence>
<reference evidence="1" key="1">
    <citation type="submission" date="2020-10" db="EMBL/GenBank/DDBJ databases">
        <authorList>
            <person name="Gilroy R."/>
        </authorList>
    </citation>
    <scope>NUCLEOTIDE SEQUENCE</scope>
    <source>
        <strain evidence="1">CHK195-26880</strain>
    </source>
</reference>
<evidence type="ECO:0000313" key="1">
    <source>
        <dbReference type="EMBL" id="HIT37391.1"/>
    </source>
</evidence>
<organism evidence="1 2">
    <name type="scientific">Candidatus Onthousia faecipullorum</name>
    <dbReference type="NCBI Taxonomy" id="2840887"/>
    <lineage>
        <taxon>Bacteria</taxon>
        <taxon>Bacillati</taxon>
        <taxon>Bacillota</taxon>
        <taxon>Bacilli</taxon>
        <taxon>Candidatus Onthousia</taxon>
    </lineage>
</organism>
<comment type="caution">
    <text evidence="1">The sequence shown here is derived from an EMBL/GenBank/DDBJ whole genome shotgun (WGS) entry which is preliminary data.</text>
</comment>
<dbReference type="EMBL" id="DVKQ01000031">
    <property type="protein sequence ID" value="HIT37391.1"/>
    <property type="molecule type" value="Genomic_DNA"/>
</dbReference>
<dbReference type="Proteomes" id="UP000886833">
    <property type="component" value="Unassembled WGS sequence"/>
</dbReference>
<proteinExistence type="predicted"/>
<reference evidence="1" key="2">
    <citation type="journal article" date="2021" name="PeerJ">
        <title>Extensive microbial diversity within the chicken gut microbiome revealed by metagenomics and culture.</title>
        <authorList>
            <person name="Gilroy R."/>
            <person name="Ravi A."/>
            <person name="Getino M."/>
            <person name="Pursley I."/>
            <person name="Horton D.L."/>
            <person name="Alikhan N.F."/>
            <person name="Baker D."/>
            <person name="Gharbi K."/>
            <person name="Hall N."/>
            <person name="Watson M."/>
            <person name="Adriaenssens E.M."/>
            <person name="Foster-Nyarko E."/>
            <person name="Jarju S."/>
            <person name="Secka A."/>
            <person name="Antonio M."/>
            <person name="Oren A."/>
            <person name="Chaudhuri R.R."/>
            <person name="La Ragione R."/>
            <person name="Hildebrand F."/>
            <person name="Pallen M.J."/>
        </authorList>
    </citation>
    <scope>NUCLEOTIDE SEQUENCE</scope>
    <source>
        <strain evidence="1">CHK195-26880</strain>
    </source>
</reference>
<accession>A0A9D1KBP3</accession>
<dbReference type="AlphaFoldDB" id="A0A9D1KBP3"/>
<evidence type="ECO:0000313" key="2">
    <source>
        <dbReference type="Proteomes" id="UP000886833"/>
    </source>
</evidence>